<name>A0A0G2HYD1_9PEZI</name>
<dbReference type="Proteomes" id="UP000034680">
    <property type="component" value="Unassembled WGS sequence"/>
</dbReference>
<dbReference type="AlphaFoldDB" id="A0A0G2HYD1"/>
<feature type="region of interest" description="Disordered" evidence="1">
    <location>
        <begin position="320"/>
        <end position="348"/>
    </location>
</feature>
<gene>
    <name evidence="2" type="ORF">UCDDA912_g00306</name>
</gene>
<evidence type="ECO:0000313" key="2">
    <source>
        <dbReference type="EMBL" id="KKY39693.1"/>
    </source>
</evidence>
<comment type="caution">
    <text evidence="2">The sequence shown here is derived from an EMBL/GenBank/DDBJ whole genome shotgun (WGS) entry which is preliminary data.</text>
</comment>
<dbReference type="EMBL" id="LCUC01000013">
    <property type="protein sequence ID" value="KKY39693.1"/>
    <property type="molecule type" value="Genomic_DNA"/>
</dbReference>
<reference evidence="2 3" key="2">
    <citation type="submission" date="2015-05" db="EMBL/GenBank/DDBJ databases">
        <authorList>
            <person name="Morales-Cruz A."/>
            <person name="Amrine K.C."/>
            <person name="Cantu D."/>
        </authorList>
    </citation>
    <scope>NUCLEOTIDE SEQUENCE [LARGE SCALE GENOMIC DNA]</scope>
    <source>
        <strain evidence="2">DA912</strain>
    </source>
</reference>
<evidence type="ECO:0000256" key="1">
    <source>
        <dbReference type="SAM" id="MobiDB-lite"/>
    </source>
</evidence>
<dbReference type="OrthoDB" id="5279008at2759"/>
<keyword evidence="3" id="KW-1185">Reference proteome</keyword>
<organism evidence="2 3">
    <name type="scientific">Diaporthe ampelina</name>
    <dbReference type="NCBI Taxonomy" id="1214573"/>
    <lineage>
        <taxon>Eukaryota</taxon>
        <taxon>Fungi</taxon>
        <taxon>Dikarya</taxon>
        <taxon>Ascomycota</taxon>
        <taxon>Pezizomycotina</taxon>
        <taxon>Sordariomycetes</taxon>
        <taxon>Sordariomycetidae</taxon>
        <taxon>Diaporthales</taxon>
        <taxon>Diaporthaceae</taxon>
        <taxon>Diaporthe</taxon>
    </lineage>
</organism>
<protein>
    <submittedName>
        <fullName evidence="2">Putative f-box domain-containing protein</fullName>
    </submittedName>
</protein>
<reference evidence="2 3" key="1">
    <citation type="submission" date="2015-05" db="EMBL/GenBank/DDBJ databases">
        <title>Distinctive expansion of gene families associated with plant cell wall degradation and secondary metabolism in the genomes of grapevine trunk pathogens.</title>
        <authorList>
            <person name="Lawrence D.P."/>
            <person name="Travadon R."/>
            <person name="Rolshausen P.E."/>
            <person name="Baumgartner K."/>
        </authorList>
    </citation>
    <scope>NUCLEOTIDE SEQUENCE [LARGE SCALE GENOMIC DNA]</scope>
    <source>
        <strain evidence="2">DA912</strain>
    </source>
</reference>
<evidence type="ECO:0000313" key="3">
    <source>
        <dbReference type="Proteomes" id="UP000034680"/>
    </source>
</evidence>
<sequence length="538" mass="59370">MKMTAKLLEVPAEILACIADELDVEHYGNFRLANRQIHEYTFPYFAKKFFSRRKFFRGYLSLSTLLSISESRLSPYLETLILSTELLEFDAPGDAPNVSKEAYYKAYADQTCMLASGWDRDTLIDALRNLPNLKGVGVESFDDRSLWNFDENLPNSVIDGGYGLKTLLRSLGYEAGRPPNQASPVTQWVTAVQTLLGAVAKAGAKPKSLSITGKSVNGSYMITDSPGVDDDAFNIPTFLEQTLVPVIEGLEELDLDVYNRMLYPSPEDSSTCRTCHLRRFLGLPKKLQKLRIARVTGGVTALENPEERGGLWTWLGWSPKGKGKAVPDDNDGESEDSNGGGQQLQWETTPTNLRNPLISPAPISLPHLRELHLASEDILSANLARLVNKVAPTLVRLDLHELNLRDRVAEIEAVPGADGSEEPADEVRAEVGLWVAMCGRLAAMPLAELREVNISGFGGLGSWHLSKFGDGVAALPDSVHFRALRIVGEDSFRSRAEFSYKGPNVREALGQLADDLRAAVRDGRHVFVSEPSRRRNSF</sequence>
<proteinExistence type="predicted"/>
<accession>A0A0G2HYD1</accession>